<feature type="transmembrane region" description="Helical" evidence="1">
    <location>
        <begin position="73"/>
        <end position="94"/>
    </location>
</feature>
<accession>A0A557SNI4</accession>
<protein>
    <submittedName>
        <fullName evidence="2">Uncharacterized protein</fullName>
    </submittedName>
</protein>
<evidence type="ECO:0000313" key="3">
    <source>
        <dbReference type="Proteomes" id="UP000316649"/>
    </source>
</evidence>
<name>A0A557SNI4_9GAMM</name>
<feature type="transmembrane region" description="Helical" evidence="1">
    <location>
        <begin position="106"/>
        <end position="124"/>
    </location>
</feature>
<reference evidence="2 3" key="1">
    <citation type="submission" date="2019-07" db="EMBL/GenBank/DDBJ databases">
        <title>The pathways for chlorine oxyanion respiration interact through the shared metabolite chlorate.</title>
        <authorList>
            <person name="Barnum T.P."/>
            <person name="Cheng Y."/>
            <person name="Hill K.A."/>
            <person name="Lucas L.N."/>
            <person name="Carlson H.K."/>
            <person name="Coates J.D."/>
        </authorList>
    </citation>
    <scope>NUCLEOTIDE SEQUENCE [LARGE SCALE GENOMIC DNA]</scope>
    <source>
        <strain evidence="2 3">BK-1</strain>
    </source>
</reference>
<keyword evidence="1" id="KW-0472">Membrane</keyword>
<keyword evidence="3" id="KW-1185">Reference proteome</keyword>
<proteinExistence type="predicted"/>
<keyword evidence="1" id="KW-1133">Transmembrane helix</keyword>
<dbReference type="Proteomes" id="UP000316649">
    <property type="component" value="Unassembled WGS sequence"/>
</dbReference>
<evidence type="ECO:0000313" key="2">
    <source>
        <dbReference type="EMBL" id="TVO78984.1"/>
    </source>
</evidence>
<evidence type="ECO:0000256" key="1">
    <source>
        <dbReference type="SAM" id="Phobius"/>
    </source>
</evidence>
<dbReference type="AlphaFoldDB" id="A0A557SNI4"/>
<comment type="caution">
    <text evidence="2">The sequence shown here is derived from an EMBL/GenBank/DDBJ whole genome shotgun (WGS) entry which is preliminary data.</text>
</comment>
<keyword evidence="1" id="KW-0812">Transmembrane</keyword>
<dbReference type="EMBL" id="VMNH01000001">
    <property type="protein sequence ID" value="TVO78984.1"/>
    <property type="molecule type" value="Genomic_DNA"/>
</dbReference>
<gene>
    <name evidence="2" type="ORF">FHP88_00010</name>
</gene>
<dbReference type="RefSeq" id="WP_144356941.1">
    <property type="nucleotide sequence ID" value="NZ_VMNH01000001.1"/>
</dbReference>
<dbReference type="OrthoDB" id="5801246at2"/>
<feature type="transmembrane region" description="Helical" evidence="1">
    <location>
        <begin position="40"/>
        <end position="61"/>
    </location>
</feature>
<organism evidence="2 3">
    <name type="scientific">Sedimenticola selenatireducens</name>
    <dbReference type="NCBI Taxonomy" id="191960"/>
    <lineage>
        <taxon>Bacteria</taxon>
        <taxon>Pseudomonadati</taxon>
        <taxon>Pseudomonadota</taxon>
        <taxon>Gammaproteobacteria</taxon>
        <taxon>Chromatiales</taxon>
        <taxon>Sedimenticolaceae</taxon>
        <taxon>Sedimenticola</taxon>
    </lineage>
</organism>
<sequence>MNWPRALATWLLIVIAESINGTVRQLFIAPTLGDLPARQVGLLIGSAIIFAISMACIRWIGARSFAEQFSVGLLWVVLIVIFEFSLGAALGNSWESMLSDYNIAEGGYMPFGLLFLLFAPALAAKARGLGQ</sequence>